<dbReference type="GO" id="GO:0004175">
    <property type="term" value="F:endopeptidase activity"/>
    <property type="evidence" value="ECO:0007669"/>
    <property type="project" value="UniProtKB-ARBA"/>
</dbReference>
<name>A0A4R6BVM8_9STAP</name>
<dbReference type="RefSeq" id="WP_133443326.1">
    <property type="nucleotide sequence ID" value="NZ_SCWB01000004.1"/>
</dbReference>
<reference evidence="3 4" key="1">
    <citation type="submission" date="2019-01" db="EMBL/GenBank/DDBJ databases">
        <title>Draft genome sequences of the type strains of six Macrococcus species.</title>
        <authorList>
            <person name="Mazhar S."/>
            <person name="Altermann E."/>
            <person name="Hill C."/>
            <person name="Mcauliffe O."/>
        </authorList>
    </citation>
    <scope>NUCLEOTIDE SEQUENCE [LARGE SCALE GENOMIC DNA]</scope>
    <source>
        <strain evidence="3 4">CCM4815</strain>
    </source>
</reference>
<dbReference type="EMBL" id="SCWB01000004">
    <property type="protein sequence ID" value="TDM12421.1"/>
    <property type="molecule type" value="Genomic_DNA"/>
</dbReference>
<keyword evidence="1" id="KW-0472">Membrane</keyword>
<feature type="domain" description="CAAX prenyl protease 2/Lysostaphin resistance protein A-like" evidence="2">
    <location>
        <begin position="104"/>
        <end position="186"/>
    </location>
</feature>
<dbReference type="Pfam" id="PF02517">
    <property type="entry name" value="Rce1-like"/>
    <property type="match status" value="1"/>
</dbReference>
<dbReference type="GO" id="GO:0006508">
    <property type="term" value="P:proteolysis"/>
    <property type="evidence" value="ECO:0007669"/>
    <property type="project" value="UniProtKB-KW"/>
</dbReference>
<evidence type="ECO:0000313" key="3">
    <source>
        <dbReference type="EMBL" id="TDM12421.1"/>
    </source>
</evidence>
<feature type="transmembrane region" description="Helical" evidence="1">
    <location>
        <begin position="7"/>
        <end position="24"/>
    </location>
</feature>
<dbReference type="GO" id="GO:0008237">
    <property type="term" value="F:metallopeptidase activity"/>
    <property type="evidence" value="ECO:0007669"/>
    <property type="project" value="UniProtKB-KW"/>
</dbReference>
<dbReference type="InterPro" id="IPR003675">
    <property type="entry name" value="Rce1/LyrA-like_dom"/>
</dbReference>
<keyword evidence="4" id="KW-1185">Reference proteome</keyword>
<dbReference type="OrthoDB" id="2412258at2"/>
<feature type="transmembrane region" description="Helical" evidence="1">
    <location>
        <begin position="102"/>
        <end position="120"/>
    </location>
</feature>
<feature type="transmembrane region" description="Helical" evidence="1">
    <location>
        <begin position="132"/>
        <end position="152"/>
    </location>
</feature>
<gene>
    <name evidence="3" type="ORF">ERX29_03605</name>
</gene>
<keyword evidence="3" id="KW-0482">Metalloprotease</keyword>
<evidence type="ECO:0000313" key="4">
    <source>
        <dbReference type="Proteomes" id="UP000294802"/>
    </source>
</evidence>
<evidence type="ECO:0000259" key="2">
    <source>
        <dbReference type="Pfam" id="PF02517"/>
    </source>
</evidence>
<keyword evidence="1" id="KW-0812">Transmembrane</keyword>
<protein>
    <submittedName>
        <fullName evidence="3">CPBP family intramembrane metalloprotease</fullName>
    </submittedName>
</protein>
<dbReference type="Proteomes" id="UP000294802">
    <property type="component" value="Unassembled WGS sequence"/>
</dbReference>
<accession>A0A4R6BVM8</accession>
<sequence length="199" mass="23166">MSIKKPLIWFVFIYIFFQTILILMRHEEQVFWHIITGLMLLSSISYVFYERSIDSRRIPVSIAAGIGASITIVLIHTLASYVTKDVHYFHILKTLVSIGVYYKWQLILSLMITVPLHELFMRSMLQQRLMDITRPWIAILITSAASALLFIWTLNFQLVLFIFIVQCILAVSYAYTKRLITPMIGQILAIVILIFIHAR</sequence>
<dbReference type="GO" id="GO:0080120">
    <property type="term" value="P:CAAX-box protein maturation"/>
    <property type="evidence" value="ECO:0007669"/>
    <property type="project" value="UniProtKB-ARBA"/>
</dbReference>
<feature type="transmembrane region" description="Helical" evidence="1">
    <location>
        <begin position="61"/>
        <end position="82"/>
    </location>
</feature>
<comment type="caution">
    <text evidence="3">The sequence shown here is derived from an EMBL/GenBank/DDBJ whole genome shotgun (WGS) entry which is preliminary data.</text>
</comment>
<feature type="transmembrane region" description="Helical" evidence="1">
    <location>
        <begin position="30"/>
        <end position="49"/>
    </location>
</feature>
<keyword evidence="3" id="KW-0645">Protease</keyword>
<keyword evidence="1" id="KW-1133">Transmembrane helix</keyword>
<organism evidence="3 4">
    <name type="scientific">Macrococcus lamae</name>
    <dbReference type="NCBI Taxonomy" id="198484"/>
    <lineage>
        <taxon>Bacteria</taxon>
        <taxon>Bacillati</taxon>
        <taxon>Bacillota</taxon>
        <taxon>Bacilli</taxon>
        <taxon>Bacillales</taxon>
        <taxon>Staphylococcaceae</taxon>
        <taxon>Macrococcus</taxon>
    </lineage>
</organism>
<keyword evidence="3" id="KW-0378">Hydrolase</keyword>
<feature type="transmembrane region" description="Helical" evidence="1">
    <location>
        <begin position="158"/>
        <end position="175"/>
    </location>
</feature>
<feature type="transmembrane region" description="Helical" evidence="1">
    <location>
        <begin position="180"/>
        <end position="198"/>
    </location>
</feature>
<proteinExistence type="predicted"/>
<evidence type="ECO:0000256" key="1">
    <source>
        <dbReference type="SAM" id="Phobius"/>
    </source>
</evidence>
<dbReference type="AlphaFoldDB" id="A0A4R6BVM8"/>